<dbReference type="EMBL" id="FNAG01000011">
    <property type="protein sequence ID" value="SDD95451.1"/>
    <property type="molecule type" value="Genomic_DNA"/>
</dbReference>
<dbReference type="OrthoDB" id="5298508at2"/>
<organism evidence="2 3">
    <name type="scientific">Aquimonas voraii</name>
    <dbReference type="NCBI Taxonomy" id="265719"/>
    <lineage>
        <taxon>Bacteria</taxon>
        <taxon>Pseudomonadati</taxon>
        <taxon>Pseudomonadota</taxon>
        <taxon>Gammaproteobacteria</taxon>
        <taxon>Lysobacterales</taxon>
        <taxon>Lysobacteraceae</taxon>
        <taxon>Aquimonas</taxon>
    </lineage>
</organism>
<dbReference type="Proteomes" id="UP000199603">
    <property type="component" value="Unassembled WGS sequence"/>
</dbReference>
<dbReference type="Pfam" id="PF07238">
    <property type="entry name" value="PilZ"/>
    <property type="match status" value="1"/>
</dbReference>
<dbReference type="Gene3D" id="2.40.10.220">
    <property type="entry name" value="predicted glycosyltransferase like domains"/>
    <property type="match status" value="1"/>
</dbReference>
<keyword evidence="3" id="KW-1185">Reference proteome</keyword>
<evidence type="ECO:0000259" key="1">
    <source>
        <dbReference type="Pfam" id="PF07238"/>
    </source>
</evidence>
<accession>A0A1G6YYQ8</accession>
<dbReference type="RefSeq" id="WP_091244443.1">
    <property type="nucleotide sequence ID" value="NZ_FNAG01000011.1"/>
</dbReference>
<dbReference type="SUPFAM" id="SSF141371">
    <property type="entry name" value="PilZ domain-like"/>
    <property type="match status" value="1"/>
</dbReference>
<dbReference type="AlphaFoldDB" id="A0A1G6YYQ8"/>
<sequence>MSSLPASTRADHGRRHSRFPIEGAVRIYSGSAMWQSQLIDLAIRGALVSRPLGFDGRIGNRYRLDVRLEGGPMIAMAVSLARLDNVAAGFSCERIDLDSFLRLKRTIELNLGNAELLNRELSALGVT</sequence>
<gene>
    <name evidence="2" type="ORF">SAMN04488509_11198</name>
</gene>
<evidence type="ECO:0000313" key="2">
    <source>
        <dbReference type="EMBL" id="SDD95451.1"/>
    </source>
</evidence>
<name>A0A1G6YYQ8_9GAMM</name>
<dbReference type="InterPro" id="IPR009875">
    <property type="entry name" value="PilZ_domain"/>
</dbReference>
<feature type="domain" description="PilZ" evidence="1">
    <location>
        <begin position="14"/>
        <end position="106"/>
    </location>
</feature>
<proteinExistence type="predicted"/>
<protein>
    <submittedName>
        <fullName evidence="2">PilZ domain-containing protein</fullName>
    </submittedName>
</protein>
<dbReference type="GO" id="GO:0035438">
    <property type="term" value="F:cyclic-di-GMP binding"/>
    <property type="evidence" value="ECO:0007669"/>
    <property type="project" value="InterPro"/>
</dbReference>
<evidence type="ECO:0000313" key="3">
    <source>
        <dbReference type="Proteomes" id="UP000199603"/>
    </source>
</evidence>
<reference evidence="2 3" key="1">
    <citation type="submission" date="2016-10" db="EMBL/GenBank/DDBJ databases">
        <authorList>
            <person name="de Groot N.N."/>
        </authorList>
    </citation>
    <scope>NUCLEOTIDE SEQUENCE [LARGE SCALE GENOMIC DNA]</scope>
    <source>
        <strain evidence="2 3">DSM 16957</strain>
    </source>
</reference>
<dbReference type="STRING" id="265719.SAMN04488509_11198"/>